<keyword evidence="6 7" id="KW-0472">Membrane</keyword>
<dbReference type="Pfam" id="PF03916">
    <property type="entry name" value="NrfD"/>
    <property type="match status" value="1"/>
</dbReference>
<keyword evidence="4 7" id="KW-0812">Transmembrane</keyword>
<gene>
    <name evidence="8" type="primary">ttrC_2</name>
    <name evidence="8" type="ORF">NCTC11938_04311</name>
</gene>
<evidence type="ECO:0000313" key="8">
    <source>
        <dbReference type="EMBL" id="SUC40029.1"/>
    </source>
</evidence>
<feature type="transmembrane region" description="Helical" evidence="7">
    <location>
        <begin position="80"/>
        <end position="99"/>
    </location>
</feature>
<evidence type="ECO:0000256" key="6">
    <source>
        <dbReference type="ARBA" id="ARBA00023136"/>
    </source>
</evidence>
<comment type="similarity">
    <text evidence="2">Belongs to the NrfD family.</text>
</comment>
<reference evidence="8 9" key="1">
    <citation type="submission" date="2018-06" db="EMBL/GenBank/DDBJ databases">
        <authorList>
            <consortium name="Pathogen Informatics"/>
            <person name="Doyle S."/>
        </authorList>
    </citation>
    <scope>NUCLEOTIDE SEQUENCE [LARGE SCALE GENOMIC DNA]</scope>
    <source>
        <strain evidence="8 9">NCTC11938</strain>
    </source>
</reference>
<evidence type="ECO:0000256" key="2">
    <source>
        <dbReference type="ARBA" id="ARBA00008929"/>
    </source>
</evidence>
<keyword evidence="5 7" id="KW-1133">Transmembrane helix</keyword>
<dbReference type="Gene3D" id="1.20.1630.10">
    <property type="entry name" value="Formate dehydrogenase/DMSO reductase domain"/>
    <property type="match status" value="1"/>
</dbReference>
<feature type="transmembrane region" description="Helical" evidence="7">
    <location>
        <begin position="119"/>
        <end position="141"/>
    </location>
</feature>
<feature type="transmembrane region" description="Helical" evidence="7">
    <location>
        <begin position="46"/>
        <end position="68"/>
    </location>
</feature>
<comment type="subcellular location">
    <subcellularLocation>
        <location evidence="1">Cell membrane</location>
        <topology evidence="1">Multi-pass membrane protein</topology>
    </subcellularLocation>
</comment>
<accession>A0A379GGB4</accession>
<evidence type="ECO:0000256" key="1">
    <source>
        <dbReference type="ARBA" id="ARBA00004651"/>
    </source>
</evidence>
<dbReference type="InterPro" id="IPR005614">
    <property type="entry name" value="NrfD-like"/>
</dbReference>
<evidence type="ECO:0000313" key="9">
    <source>
        <dbReference type="Proteomes" id="UP000254191"/>
    </source>
</evidence>
<evidence type="ECO:0000256" key="4">
    <source>
        <dbReference type="ARBA" id="ARBA00022692"/>
    </source>
</evidence>
<organism evidence="8 9">
    <name type="scientific">Proteus mirabilis</name>
    <dbReference type="NCBI Taxonomy" id="584"/>
    <lineage>
        <taxon>Bacteria</taxon>
        <taxon>Pseudomonadati</taxon>
        <taxon>Pseudomonadota</taxon>
        <taxon>Gammaproteobacteria</taxon>
        <taxon>Enterobacterales</taxon>
        <taxon>Morganellaceae</taxon>
        <taxon>Proteus</taxon>
    </lineage>
</organism>
<dbReference type="AlphaFoldDB" id="A0A379GGB4"/>
<keyword evidence="3" id="KW-1003">Cell membrane</keyword>
<proteinExistence type="inferred from homology"/>
<dbReference type="Proteomes" id="UP000254191">
    <property type="component" value="Unassembled WGS sequence"/>
</dbReference>
<feature type="transmembrane region" description="Helical" evidence="7">
    <location>
        <begin position="148"/>
        <end position="169"/>
    </location>
</feature>
<dbReference type="GO" id="GO:0005886">
    <property type="term" value="C:plasma membrane"/>
    <property type="evidence" value="ECO:0007669"/>
    <property type="project" value="UniProtKB-SubCell"/>
</dbReference>
<name>A0A379GGB4_PROMI</name>
<evidence type="ECO:0000256" key="7">
    <source>
        <dbReference type="SAM" id="Phobius"/>
    </source>
</evidence>
<feature type="transmembrane region" description="Helical" evidence="7">
    <location>
        <begin position="194"/>
        <end position="212"/>
    </location>
</feature>
<protein>
    <submittedName>
        <fullName evidence="8">Tetrathionate reductase subunit C</fullName>
    </submittedName>
</protein>
<evidence type="ECO:0000256" key="3">
    <source>
        <dbReference type="ARBA" id="ARBA00022475"/>
    </source>
</evidence>
<evidence type="ECO:0000256" key="5">
    <source>
        <dbReference type="ARBA" id="ARBA00022989"/>
    </source>
</evidence>
<dbReference type="EMBL" id="UGTS01000006">
    <property type="protein sequence ID" value="SUC40029.1"/>
    <property type="molecule type" value="Genomic_DNA"/>
</dbReference>
<sequence>MVVRLVWKREYKLTRWVALACALTSIGLLLYTGREASILKARPVLYTYWLPILLFFSAMQVLPTLLALGTRREPVYQRELAMWFIGSFNVYLLYVQVFGLRGDTISGQAIRQQLAIGSLGWWSAIGVIALWIVSVAMGGLMAKQARSVAFITVMAFISMGLAWVLRWLMLMGSQYIPKYNIITNPYQFPLGNDGLLAIVGTFGLWIALTIIFRESIRWVLSGEYSMG</sequence>